<feature type="transmembrane region" description="Helical" evidence="1">
    <location>
        <begin position="195"/>
        <end position="214"/>
    </location>
</feature>
<evidence type="ECO:0000256" key="1">
    <source>
        <dbReference type="SAM" id="Phobius"/>
    </source>
</evidence>
<gene>
    <name evidence="3" type="ORF">GCM10011506_09040</name>
</gene>
<dbReference type="PROSITE" id="PS50943">
    <property type="entry name" value="HTH_CROC1"/>
    <property type="match status" value="1"/>
</dbReference>
<feature type="transmembrane region" description="Helical" evidence="1">
    <location>
        <begin position="91"/>
        <end position="112"/>
    </location>
</feature>
<protein>
    <recommendedName>
        <fullName evidence="2">HTH cro/C1-type domain-containing protein</fullName>
    </recommendedName>
</protein>
<dbReference type="InterPro" id="IPR010982">
    <property type="entry name" value="Lambda_DNA-bd_dom_sf"/>
</dbReference>
<dbReference type="EMBL" id="BMEC01000002">
    <property type="protein sequence ID" value="GGC25847.1"/>
    <property type="molecule type" value="Genomic_DNA"/>
</dbReference>
<feature type="transmembrane region" description="Helical" evidence="1">
    <location>
        <begin position="132"/>
        <end position="158"/>
    </location>
</feature>
<evidence type="ECO:0000313" key="3">
    <source>
        <dbReference type="EMBL" id="GGC25847.1"/>
    </source>
</evidence>
<dbReference type="Pfam" id="PF01381">
    <property type="entry name" value="HTH_3"/>
    <property type="match status" value="1"/>
</dbReference>
<name>A0ABQ1LP36_9BACT</name>
<sequence>MRQPKLGKKIAELRKTKRLTQEELVEKCNISIRTIQRIEAGEVSPRDYTVKTILNALDYDWDQVSKEKEENVESNWSLNILRISANKPINYYIKQIKIAWVSGILFFIIRFLEGAVEYSRIVDRSLFDPLSYILVKIAIVLAAVFFFRGFVVIGSLVGNQLLKMISAVSISLYLIIIGLDVFSILTGLIPTDFMVLLYSVSFGLCGLIFGFSLIKLRSQFGRLAKLAGILEILAACLSLSIILAFISPIILIPAEILEVIVIYRVIEFFNNNEKAEEYL</sequence>
<dbReference type="RefSeq" id="WP_188460625.1">
    <property type="nucleotide sequence ID" value="NZ_BAABHU010000002.1"/>
</dbReference>
<proteinExistence type="predicted"/>
<dbReference type="InterPro" id="IPR001387">
    <property type="entry name" value="Cro/C1-type_HTH"/>
</dbReference>
<feature type="transmembrane region" description="Helical" evidence="1">
    <location>
        <begin position="226"/>
        <end position="251"/>
    </location>
</feature>
<organism evidence="3 4">
    <name type="scientific">Marivirga lumbricoides</name>
    <dbReference type="NCBI Taxonomy" id="1046115"/>
    <lineage>
        <taxon>Bacteria</taxon>
        <taxon>Pseudomonadati</taxon>
        <taxon>Bacteroidota</taxon>
        <taxon>Cytophagia</taxon>
        <taxon>Cytophagales</taxon>
        <taxon>Marivirgaceae</taxon>
        <taxon>Marivirga</taxon>
    </lineage>
</organism>
<keyword evidence="1" id="KW-0812">Transmembrane</keyword>
<dbReference type="Gene3D" id="1.10.260.40">
    <property type="entry name" value="lambda repressor-like DNA-binding domains"/>
    <property type="match status" value="1"/>
</dbReference>
<comment type="caution">
    <text evidence="3">The sequence shown here is derived from an EMBL/GenBank/DDBJ whole genome shotgun (WGS) entry which is preliminary data.</text>
</comment>
<evidence type="ECO:0000259" key="2">
    <source>
        <dbReference type="PROSITE" id="PS50943"/>
    </source>
</evidence>
<dbReference type="CDD" id="cd00093">
    <property type="entry name" value="HTH_XRE"/>
    <property type="match status" value="1"/>
</dbReference>
<dbReference type="SMART" id="SM00530">
    <property type="entry name" value="HTH_XRE"/>
    <property type="match status" value="1"/>
</dbReference>
<feature type="transmembrane region" description="Helical" evidence="1">
    <location>
        <begin position="170"/>
        <end position="189"/>
    </location>
</feature>
<keyword evidence="1" id="KW-0472">Membrane</keyword>
<feature type="domain" description="HTH cro/C1-type" evidence="2">
    <location>
        <begin position="10"/>
        <end position="64"/>
    </location>
</feature>
<dbReference type="Proteomes" id="UP000636010">
    <property type="component" value="Unassembled WGS sequence"/>
</dbReference>
<keyword evidence="4" id="KW-1185">Reference proteome</keyword>
<accession>A0ABQ1LP36</accession>
<evidence type="ECO:0000313" key="4">
    <source>
        <dbReference type="Proteomes" id="UP000636010"/>
    </source>
</evidence>
<reference evidence="4" key="1">
    <citation type="journal article" date="2019" name="Int. J. Syst. Evol. Microbiol.">
        <title>The Global Catalogue of Microorganisms (GCM) 10K type strain sequencing project: providing services to taxonomists for standard genome sequencing and annotation.</title>
        <authorList>
            <consortium name="The Broad Institute Genomics Platform"/>
            <consortium name="The Broad Institute Genome Sequencing Center for Infectious Disease"/>
            <person name="Wu L."/>
            <person name="Ma J."/>
        </authorList>
    </citation>
    <scope>NUCLEOTIDE SEQUENCE [LARGE SCALE GENOMIC DNA]</scope>
    <source>
        <strain evidence="4">CGMCC 1.10832</strain>
    </source>
</reference>
<dbReference type="SUPFAM" id="SSF47413">
    <property type="entry name" value="lambda repressor-like DNA-binding domains"/>
    <property type="match status" value="1"/>
</dbReference>
<keyword evidence="1" id="KW-1133">Transmembrane helix</keyword>